<feature type="transmembrane region" description="Helical" evidence="8">
    <location>
        <begin position="651"/>
        <end position="670"/>
    </location>
</feature>
<evidence type="ECO:0000259" key="9">
    <source>
        <dbReference type="Pfam" id="PF02714"/>
    </source>
</evidence>
<feature type="transmembrane region" description="Helical" evidence="8">
    <location>
        <begin position="475"/>
        <end position="508"/>
    </location>
</feature>
<evidence type="ECO:0000313" key="12">
    <source>
        <dbReference type="EMBL" id="SPO38798.1"/>
    </source>
</evidence>
<dbReference type="GO" id="GO:0005886">
    <property type="term" value="C:plasma membrane"/>
    <property type="evidence" value="ECO:0007669"/>
    <property type="project" value="TreeGrafter"/>
</dbReference>
<dbReference type="PANTHER" id="PTHR13018">
    <property type="entry name" value="PROBABLE MEMBRANE PROTEIN DUF221-RELATED"/>
    <property type="match status" value="1"/>
</dbReference>
<feature type="domain" description="CSC1/OSCA1-like 7TM region" evidence="9">
    <location>
        <begin position="383"/>
        <end position="668"/>
    </location>
</feature>
<feature type="transmembrane region" description="Helical" evidence="8">
    <location>
        <begin position="546"/>
        <end position="566"/>
    </location>
</feature>
<organism evidence="12 13">
    <name type="scientific">Pseudozyma flocculosa</name>
    <dbReference type="NCBI Taxonomy" id="84751"/>
    <lineage>
        <taxon>Eukaryota</taxon>
        <taxon>Fungi</taxon>
        <taxon>Dikarya</taxon>
        <taxon>Basidiomycota</taxon>
        <taxon>Ustilaginomycotina</taxon>
        <taxon>Ustilaginomycetes</taxon>
        <taxon>Ustilaginales</taxon>
        <taxon>Ustilaginaceae</taxon>
        <taxon>Pseudozyma</taxon>
    </lineage>
</organism>
<feature type="transmembrane region" description="Helical" evidence="8">
    <location>
        <begin position="587"/>
        <end position="607"/>
    </location>
</feature>
<dbReference type="Proteomes" id="UP000323386">
    <property type="component" value="Unassembled WGS sequence"/>
</dbReference>
<protein>
    <recommendedName>
        <fullName evidence="14">DUF221-domain-containing protein</fullName>
    </recommendedName>
</protein>
<gene>
    <name evidence="12" type="ORF">PSFLO_04277</name>
</gene>
<evidence type="ECO:0000256" key="4">
    <source>
        <dbReference type="ARBA" id="ARBA00022692"/>
    </source>
</evidence>
<evidence type="ECO:0000259" key="10">
    <source>
        <dbReference type="Pfam" id="PF13967"/>
    </source>
</evidence>
<reference evidence="12 13" key="1">
    <citation type="submission" date="2018-03" db="EMBL/GenBank/DDBJ databases">
        <authorList>
            <person name="Guldener U."/>
        </authorList>
    </citation>
    <scope>NUCLEOTIDE SEQUENCE [LARGE SCALE GENOMIC DNA]</scope>
    <source>
        <strain evidence="12 13">DAOM196992</strain>
    </source>
</reference>
<dbReference type="PANTHER" id="PTHR13018:SF149">
    <property type="entry name" value="DOMAIN PROTEIN, PUTATIVE (AFU_ORTHOLOGUE AFUA_3G11660)-RELATED"/>
    <property type="match status" value="1"/>
</dbReference>
<feature type="compositionally biased region" description="Gly residues" evidence="7">
    <location>
        <begin position="1084"/>
        <end position="1110"/>
    </location>
</feature>
<evidence type="ECO:0000313" key="13">
    <source>
        <dbReference type="Proteomes" id="UP000323386"/>
    </source>
</evidence>
<feature type="transmembrane region" description="Helical" evidence="8">
    <location>
        <begin position="32"/>
        <end position="53"/>
    </location>
</feature>
<dbReference type="InterPro" id="IPR027815">
    <property type="entry name" value="CSC1/OSCA1-like_cyt"/>
</dbReference>
<evidence type="ECO:0000256" key="8">
    <source>
        <dbReference type="SAM" id="Phobius"/>
    </source>
</evidence>
<dbReference type="GO" id="GO:0005227">
    <property type="term" value="F:calcium-activated cation channel activity"/>
    <property type="evidence" value="ECO:0007669"/>
    <property type="project" value="InterPro"/>
</dbReference>
<evidence type="ECO:0000256" key="3">
    <source>
        <dbReference type="ARBA" id="ARBA00022448"/>
    </source>
</evidence>
<keyword evidence="13" id="KW-1185">Reference proteome</keyword>
<sequence>MSSMSDSGAKSPIPELLIDQLNSYGSTDPQKVGITAGTFGALGVFTLFMFQILRPNNKIVYAPRFKYADEGKAPPKVDEGFFSWVKPVMRYKEHDLLPLIGLDGVTFLRFIRMMRWMLSTLAVVLSVVLMPLDVIYNINHPTRWRPSNRFYWINMSNVHGSYLWGHVAMSYIGTGIALAFVWYHYREMVRLRWTYFRSEEYQTAFYARTLMITDVPKKLQSDPALSTMLSQIKMPYPTTEVHIGRRVGRLPELIEKHNDLVRELEHVLARYLKNPDRLPAKRPTVRIGGFMGCGGNRVDAIDYYTEQINRVEAAVQHQRETIQEKKPEMYGFASLAAVPYAHMAAKSLQRKKPGGMRIALAPPPSGIIWRNLTLSSAARTKSSFFGFLLLLGLFFLNTIPLIIVSLISNMTALSRISWLRWLNSWKDASSWSFDAVSGLGAPVIMGAMGYLLPLFLRRIAKYRGVQTRFQLDRILIGQLFGFLVISQFIFFSLIGVILSIVSGLIVSIKEKMSAGDILSSLGSQLADSIKTQYVNQSTYWLTWLPLRGYLAVFDLAQVIKLLLVWVQKGLFGRTPRDVREYTKPPVFDYWIYYSNFLFMTAVAMLYAPLAPLIVIYAAAIFWLNSFIYKYQLMYVFVTKHETGGMLWRPTINRLLVCIGFMQVILMLCLALDDRQYVQAVAAAPPFIVLIAFKVYCRRTFDPKFDWYIPSEAEFATATTHAGDARHNRLQRRFGHPTLSSKLFTPMVHAKVKHLLPQVYRGKIDTGVSNVDGRRVETGEVAGGLKIAAIEEDQLEYDPHKDSDVRSIMSGTTMGGFAGNKGVGTPGSVAPSGDYFKSQYANYITGGAAAPREEIEMNSVMARDSRDNLLEKYSDSHEGTLTGGQPDFKSGAYGMQRTATNGSVYPDTPNLDMTAPPQQAGYVDPYANAATPGSYLPPFTHHQGTGSQSSLGSYGNMLYGSGAAGQRSQASPPQYGRPEPPTRTNSNFSSSSAQMLARAQQPSPGPQQAYPMAGAYTTSPQQQAQHYYGAGYPQQPQQHPGPRRQATGDYMAGQPYPGQAPPSTQQQQQHAQQGSGQSYYSSPSGHGGQPGSGHGYGYGYGQGQGQGGYRP</sequence>
<dbReference type="OrthoDB" id="2150324at2759"/>
<dbReference type="Pfam" id="PF13967">
    <property type="entry name" value="RSN1_TM"/>
    <property type="match status" value="1"/>
</dbReference>
<feature type="domain" description="CSC1/OSCA1-like cytosolic" evidence="11">
    <location>
        <begin position="207"/>
        <end position="371"/>
    </location>
</feature>
<feature type="region of interest" description="Disordered" evidence="7">
    <location>
        <begin position="874"/>
        <end position="893"/>
    </location>
</feature>
<comment type="similarity">
    <text evidence="2">Belongs to the CSC1 (TC 1.A.17) family.</text>
</comment>
<keyword evidence="6 8" id="KW-0472">Membrane</keyword>
<dbReference type="Pfam" id="PF02714">
    <property type="entry name" value="RSN1_7TM"/>
    <property type="match status" value="1"/>
</dbReference>
<feature type="transmembrane region" description="Helical" evidence="8">
    <location>
        <begin position="162"/>
        <end position="183"/>
    </location>
</feature>
<feature type="domain" description="CSC1/OSCA1-like N-terminal transmembrane" evidence="10">
    <location>
        <begin position="34"/>
        <end position="183"/>
    </location>
</feature>
<keyword evidence="4 8" id="KW-0812">Transmembrane</keyword>
<evidence type="ECO:0008006" key="14">
    <source>
        <dbReference type="Google" id="ProtNLM"/>
    </source>
</evidence>
<feature type="transmembrane region" description="Helical" evidence="8">
    <location>
        <begin position="428"/>
        <end position="455"/>
    </location>
</feature>
<keyword evidence="5 8" id="KW-1133">Transmembrane helix</keyword>
<dbReference type="InterPro" id="IPR003864">
    <property type="entry name" value="CSC1/OSCA1-like_7TM"/>
</dbReference>
<proteinExistence type="inferred from homology"/>
<evidence type="ECO:0000259" key="11">
    <source>
        <dbReference type="Pfam" id="PF14703"/>
    </source>
</evidence>
<evidence type="ECO:0000256" key="6">
    <source>
        <dbReference type="ARBA" id="ARBA00023136"/>
    </source>
</evidence>
<keyword evidence="3" id="KW-0813">Transport</keyword>
<feature type="transmembrane region" description="Helical" evidence="8">
    <location>
        <begin position="116"/>
        <end position="138"/>
    </location>
</feature>
<accession>A0A5C3F2X9</accession>
<evidence type="ECO:0000256" key="1">
    <source>
        <dbReference type="ARBA" id="ARBA00004141"/>
    </source>
</evidence>
<dbReference type="InterPro" id="IPR032880">
    <property type="entry name" value="CSC1/OSCA1-like_N"/>
</dbReference>
<evidence type="ECO:0000256" key="5">
    <source>
        <dbReference type="ARBA" id="ARBA00022989"/>
    </source>
</evidence>
<feature type="compositionally biased region" description="Low complexity" evidence="7">
    <location>
        <begin position="1060"/>
        <end position="1083"/>
    </location>
</feature>
<evidence type="ECO:0000256" key="7">
    <source>
        <dbReference type="SAM" id="MobiDB-lite"/>
    </source>
</evidence>
<evidence type="ECO:0000256" key="2">
    <source>
        <dbReference type="ARBA" id="ARBA00007779"/>
    </source>
</evidence>
<name>A0A5C3F2X9_9BASI</name>
<feature type="compositionally biased region" description="Low complexity" evidence="7">
    <location>
        <begin position="1019"/>
        <end position="1044"/>
    </location>
</feature>
<feature type="compositionally biased region" description="Polar residues" evidence="7">
    <location>
        <begin position="981"/>
        <end position="993"/>
    </location>
</feature>
<dbReference type="InterPro" id="IPR045122">
    <property type="entry name" value="Csc1-like"/>
</dbReference>
<feature type="transmembrane region" description="Helical" evidence="8">
    <location>
        <begin position="384"/>
        <end position="408"/>
    </location>
</feature>
<comment type="subcellular location">
    <subcellularLocation>
        <location evidence="1">Membrane</location>
        <topology evidence="1">Multi-pass membrane protein</topology>
    </subcellularLocation>
</comment>
<feature type="region of interest" description="Disordered" evidence="7">
    <location>
        <begin position="898"/>
        <end position="1110"/>
    </location>
</feature>
<dbReference type="AlphaFoldDB" id="A0A5C3F2X9"/>
<dbReference type="Pfam" id="PF14703">
    <property type="entry name" value="PHM7_cyt"/>
    <property type="match status" value="1"/>
</dbReference>
<feature type="transmembrane region" description="Helical" evidence="8">
    <location>
        <begin position="613"/>
        <end position="630"/>
    </location>
</feature>
<feature type="compositionally biased region" description="Polar residues" evidence="7">
    <location>
        <begin position="941"/>
        <end position="952"/>
    </location>
</feature>
<feature type="transmembrane region" description="Helical" evidence="8">
    <location>
        <begin position="676"/>
        <end position="696"/>
    </location>
</feature>
<dbReference type="EMBL" id="OOIP01000011">
    <property type="protein sequence ID" value="SPO38798.1"/>
    <property type="molecule type" value="Genomic_DNA"/>
</dbReference>